<feature type="compositionally biased region" description="Basic and acidic residues" evidence="1">
    <location>
        <begin position="1"/>
        <end position="14"/>
    </location>
</feature>
<feature type="non-terminal residue" evidence="2">
    <location>
        <position position="1"/>
    </location>
</feature>
<proteinExistence type="predicted"/>
<comment type="caution">
    <text evidence="2">The sequence shown here is derived from an EMBL/GenBank/DDBJ whole genome shotgun (WGS) entry which is preliminary data.</text>
</comment>
<reference evidence="2" key="1">
    <citation type="submission" date="2021-02" db="EMBL/GenBank/DDBJ databases">
        <authorList>
            <person name="Nowell W R."/>
        </authorList>
    </citation>
    <scope>NUCLEOTIDE SEQUENCE</scope>
</reference>
<dbReference type="AlphaFoldDB" id="A0A815USN3"/>
<dbReference type="Proteomes" id="UP000663860">
    <property type="component" value="Unassembled WGS sequence"/>
</dbReference>
<name>A0A815USN3_9BILA</name>
<evidence type="ECO:0000256" key="1">
    <source>
        <dbReference type="SAM" id="MobiDB-lite"/>
    </source>
</evidence>
<gene>
    <name evidence="2" type="ORF">IZO911_LOCUS46027</name>
</gene>
<evidence type="ECO:0000313" key="3">
    <source>
        <dbReference type="Proteomes" id="UP000663860"/>
    </source>
</evidence>
<organism evidence="2 3">
    <name type="scientific">Adineta steineri</name>
    <dbReference type="NCBI Taxonomy" id="433720"/>
    <lineage>
        <taxon>Eukaryota</taxon>
        <taxon>Metazoa</taxon>
        <taxon>Spiralia</taxon>
        <taxon>Gnathifera</taxon>
        <taxon>Rotifera</taxon>
        <taxon>Eurotatoria</taxon>
        <taxon>Bdelloidea</taxon>
        <taxon>Adinetida</taxon>
        <taxon>Adinetidae</taxon>
        <taxon>Adineta</taxon>
    </lineage>
</organism>
<feature type="region of interest" description="Disordered" evidence="1">
    <location>
        <begin position="1"/>
        <end position="28"/>
    </location>
</feature>
<protein>
    <submittedName>
        <fullName evidence="2">Uncharacterized protein</fullName>
    </submittedName>
</protein>
<sequence>MPGDKGRIGEKGFVGEETYGPRGNNGIPGRTGCKFSILSMLNK</sequence>
<accession>A0A815USN3</accession>
<dbReference type="EMBL" id="CAJNOE010007208">
    <property type="protein sequence ID" value="CAF1526945.1"/>
    <property type="molecule type" value="Genomic_DNA"/>
</dbReference>
<evidence type="ECO:0000313" key="2">
    <source>
        <dbReference type="EMBL" id="CAF1526945.1"/>
    </source>
</evidence>